<feature type="transmembrane region" description="Helical" evidence="1">
    <location>
        <begin position="93"/>
        <end position="112"/>
    </location>
</feature>
<dbReference type="EMBL" id="DXFZ01000074">
    <property type="protein sequence ID" value="HIW96046.1"/>
    <property type="molecule type" value="Genomic_DNA"/>
</dbReference>
<evidence type="ECO:0000313" key="3">
    <source>
        <dbReference type="Proteomes" id="UP000824189"/>
    </source>
</evidence>
<evidence type="ECO:0000256" key="1">
    <source>
        <dbReference type="SAM" id="Phobius"/>
    </source>
</evidence>
<reference evidence="2" key="1">
    <citation type="journal article" date="2021" name="PeerJ">
        <title>Extensive microbial diversity within the chicken gut microbiome revealed by metagenomics and culture.</title>
        <authorList>
            <person name="Gilroy R."/>
            <person name="Ravi A."/>
            <person name="Getino M."/>
            <person name="Pursley I."/>
            <person name="Horton D.L."/>
            <person name="Alikhan N.F."/>
            <person name="Baker D."/>
            <person name="Gharbi K."/>
            <person name="Hall N."/>
            <person name="Watson M."/>
            <person name="Adriaenssens E.M."/>
            <person name="Foster-Nyarko E."/>
            <person name="Jarju S."/>
            <person name="Secka A."/>
            <person name="Antonio M."/>
            <person name="Oren A."/>
            <person name="Chaudhuri R.R."/>
            <person name="La Ragione R."/>
            <person name="Hildebrand F."/>
            <person name="Pallen M.J."/>
        </authorList>
    </citation>
    <scope>NUCLEOTIDE SEQUENCE</scope>
    <source>
        <strain evidence="2">4376</strain>
    </source>
</reference>
<keyword evidence="1" id="KW-0812">Transmembrane</keyword>
<keyword evidence="1" id="KW-1133">Transmembrane helix</keyword>
<reference evidence="2" key="2">
    <citation type="submission" date="2021-04" db="EMBL/GenBank/DDBJ databases">
        <authorList>
            <person name="Gilroy R."/>
        </authorList>
    </citation>
    <scope>NUCLEOTIDE SEQUENCE</scope>
    <source>
        <strain evidence="2">4376</strain>
    </source>
</reference>
<keyword evidence="1" id="KW-0472">Membrane</keyword>
<dbReference type="Proteomes" id="UP000824189">
    <property type="component" value="Unassembled WGS sequence"/>
</dbReference>
<sequence>MLNSTEKKLNLFWLLILAWPPAGGVYKVIANAENWNHIALGMLSAGILFWALFIYVPQFRTVLPEKFFKKSFPLLFLSYIPSIAGYWEGGLSLTALIWPLAVYLFCATDGSLTTWAHERVKKGQG</sequence>
<dbReference type="AlphaFoldDB" id="A0A9D1UR89"/>
<comment type="caution">
    <text evidence="2">The sequence shown here is derived from an EMBL/GenBank/DDBJ whole genome shotgun (WGS) entry which is preliminary data.</text>
</comment>
<gene>
    <name evidence="2" type="ORF">H9867_06155</name>
</gene>
<name>A0A9D1UR89_9CORY</name>
<proteinExistence type="predicted"/>
<protein>
    <submittedName>
        <fullName evidence="2">Uncharacterized protein</fullName>
    </submittedName>
</protein>
<feature type="transmembrane region" description="Helical" evidence="1">
    <location>
        <begin position="34"/>
        <end position="55"/>
    </location>
</feature>
<organism evidence="2 3">
    <name type="scientific">Candidatus Corynebacterium gallistercoris</name>
    <dbReference type="NCBI Taxonomy" id="2838530"/>
    <lineage>
        <taxon>Bacteria</taxon>
        <taxon>Bacillati</taxon>
        <taxon>Actinomycetota</taxon>
        <taxon>Actinomycetes</taxon>
        <taxon>Mycobacteriales</taxon>
        <taxon>Corynebacteriaceae</taxon>
        <taxon>Corynebacterium</taxon>
    </lineage>
</organism>
<evidence type="ECO:0000313" key="2">
    <source>
        <dbReference type="EMBL" id="HIW96046.1"/>
    </source>
</evidence>
<accession>A0A9D1UR89</accession>